<dbReference type="PANTHER" id="PTHR11228:SF7">
    <property type="entry name" value="PQQA PEPTIDE CYCLASE"/>
    <property type="match status" value="1"/>
</dbReference>
<dbReference type="GO" id="GO:0051539">
    <property type="term" value="F:4 iron, 4 sulfur cluster binding"/>
    <property type="evidence" value="ECO:0007669"/>
    <property type="project" value="UniProtKB-KW"/>
</dbReference>
<evidence type="ECO:0000256" key="6">
    <source>
        <dbReference type="ARBA" id="ARBA00023004"/>
    </source>
</evidence>
<sequence length="268" mass="31388">MKKVYVEITNACNLNCNFCIHNSRKQEFMTLDNFKIILKKLDGYTKYLYLHVLGEPLLHPLINEFIDEAYNNSFNVNITSNGYLIDRIKTKNIRQLNVSLHSFLGDESAFVKYLDKILNKADLLDKTYISLRFWVKSDFLDLTLYIINNRYHTNITLKKLEKQHSIRVNNHIFINLFHEFIWPDLNNTKSSSKGTCYALRDHFGILVDGTVVPCCLDSKGIINLGNIYKDEVCDILNSKRVCKMKDGFLQNMKEEELCQKCFFLNNEE</sequence>
<keyword evidence="7" id="KW-0411">Iron-sulfur</keyword>
<dbReference type="Pfam" id="PF04055">
    <property type="entry name" value="Radical_SAM"/>
    <property type="match status" value="1"/>
</dbReference>
<dbReference type="EMBL" id="AJWZ01004730">
    <property type="protein sequence ID" value="EKC64579.1"/>
    <property type="molecule type" value="Genomic_DNA"/>
</dbReference>
<dbReference type="PROSITE" id="PS01305">
    <property type="entry name" value="MOAA_NIFB_PQQE"/>
    <property type="match status" value="1"/>
</dbReference>
<protein>
    <submittedName>
        <fullName evidence="9">Radical SAM domain-containing protein</fullName>
    </submittedName>
</protein>
<dbReference type="Pfam" id="PF13186">
    <property type="entry name" value="SPASM"/>
    <property type="match status" value="1"/>
</dbReference>
<evidence type="ECO:0000256" key="4">
    <source>
        <dbReference type="ARBA" id="ARBA00022723"/>
    </source>
</evidence>
<dbReference type="InterPro" id="IPR007197">
    <property type="entry name" value="rSAM"/>
</dbReference>
<keyword evidence="6" id="KW-0408">Iron</keyword>
<evidence type="ECO:0000313" key="9">
    <source>
        <dbReference type="EMBL" id="EKC64579.1"/>
    </source>
</evidence>
<dbReference type="InterPro" id="IPR013785">
    <property type="entry name" value="Aldolase_TIM"/>
</dbReference>
<dbReference type="InterPro" id="IPR050377">
    <property type="entry name" value="Radical_SAM_PqqE_MftC-like"/>
</dbReference>
<dbReference type="SFLD" id="SFLDG01067">
    <property type="entry name" value="SPASM/twitch_domain_containing"/>
    <property type="match status" value="1"/>
</dbReference>
<organism evidence="9">
    <name type="scientific">human gut metagenome</name>
    <dbReference type="NCBI Taxonomy" id="408170"/>
    <lineage>
        <taxon>unclassified sequences</taxon>
        <taxon>metagenomes</taxon>
        <taxon>organismal metagenomes</taxon>
    </lineage>
</organism>
<gene>
    <name evidence="9" type="ORF">OBE_06863</name>
</gene>
<evidence type="ECO:0000256" key="1">
    <source>
        <dbReference type="ARBA" id="ARBA00001966"/>
    </source>
</evidence>
<reference evidence="9" key="1">
    <citation type="journal article" date="2013" name="Environ. Microbiol.">
        <title>Microbiota from the distal guts of lean and obese adolescents exhibit partial functional redundancy besides clear differences in community structure.</title>
        <authorList>
            <person name="Ferrer M."/>
            <person name="Ruiz A."/>
            <person name="Lanza F."/>
            <person name="Haange S.B."/>
            <person name="Oberbach A."/>
            <person name="Till H."/>
            <person name="Bargiela R."/>
            <person name="Campoy C."/>
            <person name="Segura M.T."/>
            <person name="Richter M."/>
            <person name="von Bergen M."/>
            <person name="Seifert J."/>
            <person name="Suarez A."/>
        </authorList>
    </citation>
    <scope>NUCLEOTIDE SEQUENCE</scope>
</reference>
<dbReference type="GO" id="GO:0016491">
    <property type="term" value="F:oxidoreductase activity"/>
    <property type="evidence" value="ECO:0007669"/>
    <property type="project" value="UniProtKB-KW"/>
</dbReference>
<evidence type="ECO:0000256" key="7">
    <source>
        <dbReference type="ARBA" id="ARBA00023014"/>
    </source>
</evidence>
<dbReference type="SUPFAM" id="SSF102114">
    <property type="entry name" value="Radical SAM enzymes"/>
    <property type="match status" value="1"/>
</dbReference>
<dbReference type="InterPro" id="IPR058240">
    <property type="entry name" value="rSAM_sf"/>
</dbReference>
<evidence type="ECO:0000256" key="2">
    <source>
        <dbReference type="ARBA" id="ARBA00022485"/>
    </source>
</evidence>
<accession>K1TAX2</accession>
<dbReference type="Gene3D" id="3.20.20.70">
    <property type="entry name" value="Aldolase class I"/>
    <property type="match status" value="1"/>
</dbReference>
<comment type="cofactor">
    <cofactor evidence="1">
        <name>[4Fe-4S] cluster</name>
        <dbReference type="ChEBI" id="CHEBI:49883"/>
    </cofactor>
</comment>
<name>K1TAX2_9ZZZZ</name>
<dbReference type="PANTHER" id="PTHR11228">
    <property type="entry name" value="RADICAL SAM DOMAIN PROTEIN"/>
    <property type="match status" value="1"/>
</dbReference>
<evidence type="ECO:0000256" key="3">
    <source>
        <dbReference type="ARBA" id="ARBA00022691"/>
    </source>
</evidence>
<dbReference type="AlphaFoldDB" id="K1TAX2"/>
<dbReference type="InterPro" id="IPR000385">
    <property type="entry name" value="MoaA_NifB_PqqE_Fe-S-bd_CS"/>
</dbReference>
<evidence type="ECO:0000256" key="5">
    <source>
        <dbReference type="ARBA" id="ARBA00023002"/>
    </source>
</evidence>
<keyword evidence="3" id="KW-0949">S-adenosyl-L-methionine</keyword>
<evidence type="ECO:0000259" key="8">
    <source>
        <dbReference type="PROSITE" id="PS51918"/>
    </source>
</evidence>
<feature type="domain" description="Radical SAM core" evidence="8">
    <location>
        <begin position="1"/>
        <end position="208"/>
    </location>
</feature>
<dbReference type="InterPro" id="IPR023885">
    <property type="entry name" value="4Fe4S-binding_SPASM_dom"/>
</dbReference>
<dbReference type="CDD" id="cd21122">
    <property type="entry name" value="SPASM_rSAM"/>
    <property type="match status" value="1"/>
</dbReference>
<comment type="caution">
    <text evidence="9">The sequence shown here is derived from an EMBL/GenBank/DDBJ whole genome shotgun (WGS) entry which is preliminary data.</text>
</comment>
<keyword evidence="5" id="KW-0560">Oxidoreductase</keyword>
<dbReference type="CDD" id="cd01335">
    <property type="entry name" value="Radical_SAM"/>
    <property type="match status" value="1"/>
</dbReference>
<dbReference type="SFLD" id="SFLDS00029">
    <property type="entry name" value="Radical_SAM"/>
    <property type="match status" value="1"/>
</dbReference>
<keyword evidence="2" id="KW-0004">4Fe-4S</keyword>
<proteinExistence type="predicted"/>
<dbReference type="GO" id="GO:0046872">
    <property type="term" value="F:metal ion binding"/>
    <property type="evidence" value="ECO:0007669"/>
    <property type="project" value="UniProtKB-KW"/>
</dbReference>
<dbReference type="PROSITE" id="PS51918">
    <property type="entry name" value="RADICAL_SAM"/>
    <property type="match status" value="1"/>
</dbReference>
<keyword evidence="4" id="KW-0479">Metal-binding</keyword>